<keyword evidence="3" id="KW-1185">Reference proteome</keyword>
<dbReference type="EMBL" id="JBEFKJ010000045">
    <property type="protein sequence ID" value="KAL2037059.1"/>
    <property type="molecule type" value="Genomic_DNA"/>
</dbReference>
<organism evidence="2 3">
    <name type="scientific">Stereocaulon virgatum</name>
    <dbReference type="NCBI Taxonomy" id="373712"/>
    <lineage>
        <taxon>Eukaryota</taxon>
        <taxon>Fungi</taxon>
        <taxon>Dikarya</taxon>
        <taxon>Ascomycota</taxon>
        <taxon>Pezizomycotina</taxon>
        <taxon>Lecanoromycetes</taxon>
        <taxon>OSLEUM clade</taxon>
        <taxon>Lecanoromycetidae</taxon>
        <taxon>Lecanorales</taxon>
        <taxon>Lecanorineae</taxon>
        <taxon>Stereocaulaceae</taxon>
        <taxon>Stereocaulon</taxon>
    </lineage>
</organism>
<reference evidence="2 3" key="1">
    <citation type="submission" date="2024-09" db="EMBL/GenBank/DDBJ databases">
        <title>Rethinking Asexuality: The Enigmatic Case of Functional Sexual Genes in Lepraria (Stereocaulaceae).</title>
        <authorList>
            <person name="Doellman M."/>
            <person name="Sun Y."/>
            <person name="Barcenas-Pena A."/>
            <person name="Lumbsch H.T."/>
            <person name="Grewe F."/>
        </authorList>
    </citation>
    <scope>NUCLEOTIDE SEQUENCE [LARGE SCALE GENOMIC DNA]</scope>
    <source>
        <strain evidence="2 3">Mercado 3170</strain>
    </source>
</reference>
<gene>
    <name evidence="2" type="ORF">N7G274_010186</name>
</gene>
<accession>A0ABR3ZV73</accession>
<evidence type="ECO:0000313" key="2">
    <source>
        <dbReference type="EMBL" id="KAL2037059.1"/>
    </source>
</evidence>
<evidence type="ECO:0000256" key="1">
    <source>
        <dbReference type="SAM" id="MobiDB-lite"/>
    </source>
</evidence>
<sequence length="68" mass="7056">MERFGRNMARMCAGSAKVEDGGASEVSMGGLGESQGGGAAKGSSKERWAAIRAFIAQTMERREDCVGG</sequence>
<dbReference type="Proteomes" id="UP001590950">
    <property type="component" value="Unassembled WGS sequence"/>
</dbReference>
<proteinExistence type="predicted"/>
<evidence type="ECO:0000313" key="3">
    <source>
        <dbReference type="Proteomes" id="UP001590950"/>
    </source>
</evidence>
<feature type="region of interest" description="Disordered" evidence="1">
    <location>
        <begin position="1"/>
        <end position="45"/>
    </location>
</feature>
<comment type="caution">
    <text evidence="2">The sequence shown here is derived from an EMBL/GenBank/DDBJ whole genome shotgun (WGS) entry which is preliminary data.</text>
</comment>
<name>A0ABR3ZV73_9LECA</name>
<protein>
    <submittedName>
        <fullName evidence="2">Uncharacterized protein</fullName>
    </submittedName>
</protein>
<feature type="compositionally biased region" description="Gly residues" evidence="1">
    <location>
        <begin position="29"/>
        <end position="40"/>
    </location>
</feature>